<evidence type="ECO:0000313" key="3">
    <source>
        <dbReference type="Proteomes" id="UP000184782"/>
    </source>
</evidence>
<dbReference type="Proteomes" id="UP000184782">
    <property type="component" value="Unassembled WGS sequence"/>
</dbReference>
<dbReference type="PANTHER" id="PTHR24567">
    <property type="entry name" value="CRP FAMILY TRANSCRIPTIONAL REGULATORY PROTEIN"/>
    <property type="match status" value="1"/>
</dbReference>
<dbReference type="GO" id="GO:0003700">
    <property type="term" value="F:DNA-binding transcription factor activity"/>
    <property type="evidence" value="ECO:0007669"/>
    <property type="project" value="TreeGrafter"/>
</dbReference>
<dbReference type="PANTHER" id="PTHR24567:SF26">
    <property type="entry name" value="REGULATORY PROTEIN YEIL"/>
    <property type="match status" value="1"/>
</dbReference>
<organism evidence="2 3">
    <name type="scientific">Chryseobacterium scophthalmum</name>
    <dbReference type="NCBI Taxonomy" id="59733"/>
    <lineage>
        <taxon>Bacteria</taxon>
        <taxon>Pseudomonadati</taxon>
        <taxon>Bacteroidota</taxon>
        <taxon>Flavobacteriia</taxon>
        <taxon>Flavobacteriales</taxon>
        <taxon>Weeksellaceae</taxon>
        <taxon>Chryseobacterium group</taxon>
        <taxon>Chryseobacterium</taxon>
    </lineage>
</organism>
<dbReference type="InterPro" id="IPR000595">
    <property type="entry name" value="cNMP-bd_dom"/>
</dbReference>
<dbReference type="InterPro" id="IPR018490">
    <property type="entry name" value="cNMP-bd_dom_sf"/>
</dbReference>
<sequence>MVIHQKILKSAGAISKNYLATENIFTEGESAQYYFQIVSGSVKMNNYDASGKEHIQNHLEAGECLGESFLFIDHQYPMNAIAINSCEVLSLKKNLFISLMQKNPKMCFEINKNLSKKLHFK</sequence>
<protein>
    <submittedName>
        <fullName evidence="2">CRP/FNR family transcriptional regulator, anaerobic regulatory protein</fullName>
    </submittedName>
</protein>
<accession>A0A1N6ET54</accession>
<dbReference type="PROSITE" id="PS50042">
    <property type="entry name" value="CNMP_BINDING_3"/>
    <property type="match status" value="1"/>
</dbReference>
<dbReference type="RefSeq" id="WP_074228747.1">
    <property type="nucleotide sequence ID" value="NZ_FSRQ01000001.1"/>
</dbReference>
<reference evidence="3" key="1">
    <citation type="submission" date="2016-12" db="EMBL/GenBank/DDBJ databases">
        <authorList>
            <person name="Varghese N."/>
            <person name="Submissions S."/>
        </authorList>
    </citation>
    <scope>NUCLEOTIDE SEQUENCE [LARGE SCALE GENOMIC DNA]</scope>
    <source>
        <strain evidence="3">DSM 16779</strain>
    </source>
</reference>
<dbReference type="InterPro" id="IPR050397">
    <property type="entry name" value="Env_Response_Regulators"/>
</dbReference>
<dbReference type="EMBL" id="FSRQ01000001">
    <property type="protein sequence ID" value="SIN86187.1"/>
    <property type="molecule type" value="Genomic_DNA"/>
</dbReference>
<dbReference type="OrthoDB" id="1271432at2"/>
<dbReference type="Pfam" id="PF00027">
    <property type="entry name" value="cNMP_binding"/>
    <property type="match status" value="1"/>
</dbReference>
<feature type="domain" description="Cyclic nucleotide-binding" evidence="1">
    <location>
        <begin position="16"/>
        <end position="117"/>
    </location>
</feature>
<keyword evidence="3" id="KW-1185">Reference proteome</keyword>
<evidence type="ECO:0000313" key="2">
    <source>
        <dbReference type="EMBL" id="SIN86187.1"/>
    </source>
</evidence>
<dbReference type="STRING" id="59733.SAMN05421769_0671"/>
<dbReference type="GO" id="GO:0005829">
    <property type="term" value="C:cytosol"/>
    <property type="evidence" value="ECO:0007669"/>
    <property type="project" value="TreeGrafter"/>
</dbReference>
<gene>
    <name evidence="2" type="ORF">SAMN05421769_0671</name>
</gene>
<dbReference type="InterPro" id="IPR014710">
    <property type="entry name" value="RmlC-like_jellyroll"/>
</dbReference>
<dbReference type="AlphaFoldDB" id="A0A1N6ET54"/>
<dbReference type="SUPFAM" id="SSF51206">
    <property type="entry name" value="cAMP-binding domain-like"/>
    <property type="match status" value="1"/>
</dbReference>
<dbReference type="CDD" id="cd00038">
    <property type="entry name" value="CAP_ED"/>
    <property type="match status" value="1"/>
</dbReference>
<evidence type="ECO:0000259" key="1">
    <source>
        <dbReference type="PROSITE" id="PS50042"/>
    </source>
</evidence>
<dbReference type="Gene3D" id="2.60.120.10">
    <property type="entry name" value="Jelly Rolls"/>
    <property type="match status" value="1"/>
</dbReference>
<name>A0A1N6ET54_9FLAO</name>
<proteinExistence type="predicted"/>